<dbReference type="Gene3D" id="3.30.559.10">
    <property type="entry name" value="Chloramphenicol acetyltransferase-like domain"/>
    <property type="match status" value="2"/>
</dbReference>
<evidence type="ECO:0000256" key="1">
    <source>
        <dbReference type="ARBA" id="ARBA00001957"/>
    </source>
</evidence>
<name>A0A2Z4MIY1_BREBE</name>
<dbReference type="PANTHER" id="PTHR45398">
    <property type="match status" value="1"/>
</dbReference>
<dbReference type="InterPro" id="IPR025110">
    <property type="entry name" value="AMP-bd_C"/>
</dbReference>
<evidence type="ECO:0000256" key="6">
    <source>
        <dbReference type="ARBA" id="ARBA00023194"/>
    </source>
</evidence>
<dbReference type="InterPro" id="IPR010071">
    <property type="entry name" value="AA_adenyl_dom"/>
</dbReference>
<dbReference type="Pfam" id="PF00501">
    <property type="entry name" value="AMP-binding"/>
    <property type="match status" value="1"/>
</dbReference>
<dbReference type="Gene3D" id="2.30.38.10">
    <property type="entry name" value="Luciferase, Domain 3"/>
    <property type="match status" value="1"/>
</dbReference>
<dbReference type="Proteomes" id="UP000036061">
    <property type="component" value="Chromosome"/>
</dbReference>
<comment type="cofactor">
    <cofactor evidence="1">
        <name>pantetheine 4'-phosphate</name>
        <dbReference type="ChEBI" id="CHEBI:47942"/>
    </cofactor>
</comment>
<dbReference type="InterPro" id="IPR010060">
    <property type="entry name" value="NRPS_synth"/>
</dbReference>
<accession>A0A2Z4MIY1</accession>
<dbReference type="PANTHER" id="PTHR45398:SF1">
    <property type="entry name" value="ENZYME, PUTATIVE (JCVI)-RELATED"/>
    <property type="match status" value="1"/>
</dbReference>
<comment type="similarity">
    <text evidence="2">Belongs to the ATP-dependent AMP-binding enzyme family.</text>
</comment>
<proteinExistence type="inferred from homology"/>
<dbReference type="EMBL" id="CP030117">
    <property type="protein sequence ID" value="AWX56438.1"/>
    <property type="molecule type" value="Genomic_DNA"/>
</dbReference>
<dbReference type="SUPFAM" id="SSF52777">
    <property type="entry name" value="CoA-dependent acyltransferases"/>
    <property type="match status" value="4"/>
</dbReference>
<keyword evidence="7" id="KW-0511">Multifunctional enzyme</keyword>
<dbReference type="PROSITE" id="PS00455">
    <property type="entry name" value="AMP_BINDING"/>
    <property type="match status" value="1"/>
</dbReference>
<dbReference type="InterPro" id="IPR001242">
    <property type="entry name" value="Condensation_dom"/>
</dbReference>
<dbReference type="InterPro" id="IPR006162">
    <property type="entry name" value="Ppantetheine_attach_site"/>
</dbReference>
<dbReference type="GO" id="GO:0017000">
    <property type="term" value="P:antibiotic biosynthetic process"/>
    <property type="evidence" value="ECO:0007669"/>
    <property type="project" value="UniProtKB-KW"/>
</dbReference>
<dbReference type="Gene3D" id="3.30.559.30">
    <property type="entry name" value="Nonribosomal peptide synthetase, condensation domain"/>
    <property type="match status" value="2"/>
</dbReference>
<dbReference type="FunFam" id="3.40.50.980:FF:000001">
    <property type="entry name" value="Non-ribosomal peptide synthetase"/>
    <property type="match status" value="1"/>
</dbReference>
<dbReference type="Pfam" id="PF00550">
    <property type="entry name" value="PP-binding"/>
    <property type="match status" value="1"/>
</dbReference>
<dbReference type="PROSITE" id="PS50075">
    <property type="entry name" value="CARRIER"/>
    <property type="match status" value="1"/>
</dbReference>
<keyword evidence="4" id="KW-0597">Phosphoprotein</keyword>
<dbReference type="RefSeq" id="WP_053079589.1">
    <property type="nucleotide sequence ID" value="NZ_CP030117.1"/>
</dbReference>
<dbReference type="Gene3D" id="3.30.300.30">
    <property type="match status" value="1"/>
</dbReference>
<dbReference type="InterPro" id="IPR009081">
    <property type="entry name" value="PP-bd_ACP"/>
</dbReference>
<gene>
    <name evidence="9" type="ORF">AB432_015950</name>
</gene>
<protein>
    <submittedName>
        <fullName evidence="9">Non-ribosomal peptide synthetase</fullName>
    </submittedName>
</protein>
<dbReference type="GO" id="GO:0008610">
    <property type="term" value="P:lipid biosynthetic process"/>
    <property type="evidence" value="ECO:0007669"/>
    <property type="project" value="UniProtKB-ARBA"/>
</dbReference>
<dbReference type="InterPro" id="IPR045851">
    <property type="entry name" value="AMP-bd_C_sf"/>
</dbReference>
<dbReference type="SUPFAM" id="SSF56801">
    <property type="entry name" value="Acetyl-CoA synthetase-like"/>
    <property type="match status" value="1"/>
</dbReference>
<dbReference type="PROSITE" id="PS00012">
    <property type="entry name" value="PHOSPHOPANTETHEINE"/>
    <property type="match status" value="1"/>
</dbReference>
<evidence type="ECO:0000256" key="2">
    <source>
        <dbReference type="ARBA" id="ARBA00006432"/>
    </source>
</evidence>
<dbReference type="NCBIfam" id="TIGR01720">
    <property type="entry name" value="NRPS-para261"/>
    <property type="match status" value="1"/>
</dbReference>
<evidence type="ECO:0000313" key="10">
    <source>
        <dbReference type="Proteomes" id="UP000036061"/>
    </source>
</evidence>
<evidence type="ECO:0000256" key="3">
    <source>
        <dbReference type="ARBA" id="ARBA00022450"/>
    </source>
</evidence>
<dbReference type="GO" id="GO:0016874">
    <property type="term" value="F:ligase activity"/>
    <property type="evidence" value="ECO:0007669"/>
    <property type="project" value="UniProtKB-KW"/>
</dbReference>
<dbReference type="FunFam" id="3.40.50.12780:FF:000012">
    <property type="entry name" value="Non-ribosomal peptide synthetase"/>
    <property type="match status" value="1"/>
</dbReference>
<evidence type="ECO:0000256" key="7">
    <source>
        <dbReference type="ARBA" id="ARBA00023268"/>
    </source>
</evidence>
<sequence>MEELLYMDSLCFYQLTHPQKRIWLIEQIYPQTPLHNIGGTVKIKGPIQFSLLEKAIHLFIRRHEGLRLRFVNQMGEIQQFVSHIEDIPYDFKDFTVYNEPHKEFENWVKTEARKPFVIENERLFYFAMFRISDSENGYLAKFHHIIADGWSINIMTDHIREIYSKLLREEEVGEHQAPTYLTYINHERDYLSSDRYRKNKVFWNEKFRVLPDSFLEKSSDDLAGNRITYEWNPNLSAQIKAWAKANKWSLNTVLVGLYLLYVHKMTGQDDLVIGTPVLNRSGKQQKSMFGMFTSTMPFRFTIEPGWSVTEMMDEVSSDLQDCFFHQRYPYDLLIQDMELKKKGYNQLFDVCVNYYNTTLDTEWEGHPVENVEFYSGSQIYSMQMVIKEWSDSGSISISFDYKMNDYTEEQIHVLFVRLTSLIKKMVSNPNEEIRQLTVFYEDEYKKLVEDYNDTAAPYPRDKTIYQLFEEQVEKSPDKIAIQYGKEWLTYRQLNEKANQLARYLREQGIGPETIVGMLTTHSMETMIGIIGIGKAGGAFMPIDPDNPTERIRYILQNSCTKILLTNVVVMDEFGFDGQIISLTDVNYDHYPSSNMLVESKPTELAYMIYTSGSTGRPKGTMVEHRGLVNYIYWAKKMYVKHEDEMFALYSSLAFDLTITSVFTPLICGGTVLIYSQTEDEYVLFRILKENKASIIKLTPSHLSLVLDRDNRNSSVKRFIVGGENLKVSLAKSVYDSFGGNIEILNEYGPTETVVGCMIHSYDVERDTRVSVPIGKPADNVRIYVLDKNMDPVPTYAVGEIYISGDGVARGYHHNPELTKEKFLDDPFVIGKRMYKTGDLGRLLPNGKLEYLGRDDQQIKIRGHRVELGEIENQLIQHPQVKDAVVLDREDKKKNVILCAYYVAKGNISPDDLKQHLGQQLPNYLIPQHFIEVEEIPLTANGKVDTRLLAEMELPLAENTEYTTYSTEKEKQFIQTVEEVLGVEKIGRKHNFYHLGGDSIKAIQIASKLNAKGYRIKVKEMLSTPILEEMALLVDEVPLVVIDQGLVEGSILPAPIVSWFFSQEFPKPHHYHQCVLVEINQGITVEILERTLFKLIEHHDGLRINAKANHGELFYNNNHLLSLPTIKELDFTGLSHSEQSDKLMEVAYELADSADIFQDILLKACVIDVGSSRNMLLVAHHLVVDGVSWRIIVEDLNTLLKQISLGQDPLLPPKTHSYQKWTEFLESYWREEGEKESGYWQAILQKFTPFPVDHDLGVDSIASSCTLSAEIGKQETLSLLSEANVTYNTEPIDLLLTSLLVTIKECTGSTDILIETEGHGREHIEDKLDITRTVGWFTSLYPLGISLTDGSLSQQIKHVKEERRKVPNNGIGYGISRYLAKSIPYHAPKTIRFNYLGEFTQEFEGGYVKLLGGSVQQSTSQDNPLTCLIDVNCFILDSRLQIRLTFSRNKYKDSSMQQFLAHFKKQLGEIILYCSQKESKEFTPSDFETVEISQEELDNLFI</sequence>
<organism evidence="9 10">
    <name type="scientific">Brevibacillus brevis</name>
    <name type="common">Bacillus brevis</name>
    <dbReference type="NCBI Taxonomy" id="1393"/>
    <lineage>
        <taxon>Bacteria</taxon>
        <taxon>Bacillati</taxon>
        <taxon>Bacillota</taxon>
        <taxon>Bacilli</taxon>
        <taxon>Bacillales</taxon>
        <taxon>Paenibacillaceae</taxon>
        <taxon>Brevibacillus</taxon>
    </lineage>
</organism>
<evidence type="ECO:0000259" key="8">
    <source>
        <dbReference type="PROSITE" id="PS50075"/>
    </source>
</evidence>
<dbReference type="Pfam" id="PF13193">
    <property type="entry name" value="AMP-binding_C"/>
    <property type="match status" value="1"/>
</dbReference>
<dbReference type="NCBIfam" id="TIGR01733">
    <property type="entry name" value="AA-adenyl-dom"/>
    <property type="match status" value="1"/>
</dbReference>
<dbReference type="FunFam" id="2.30.38.10:FF:000001">
    <property type="entry name" value="Non-ribosomal peptide synthetase PvdI"/>
    <property type="match status" value="1"/>
</dbReference>
<dbReference type="InterPro" id="IPR023213">
    <property type="entry name" value="CAT-like_dom_sf"/>
</dbReference>
<keyword evidence="5" id="KW-0436">Ligase</keyword>
<dbReference type="CDD" id="cd19534">
    <property type="entry name" value="E_NRPS"/>
    <property type="match status" value="1"/>
</dbReference>
<dbReference type="InterPro" id="IPR020845">
    <property type="entry name" value="AMP-binding_CS"/>
</dbReference>
<evidence type="ECO:0000313" key="9">
    <source>
        <dbReference type="EMBL" id="AWX56438.1"/>
    </source>
</evidence>
<reference evidence="9 10" key="1">
    <citation type="journal article" date="2015" name="Genome Announc.">
        <title>Draft Genome Sequence of Brevibacillus brevis DZQ7, a Plant Growth-Promoting Rhizobacterium with Broad-Spectrum Antimicrobial Activity.</title>
        <authorList>
            <person name="Hou Q."/>
            <person name="Wang C."/>
            <person name="Hou X."/>
            <person name="Xia Z."/>
            <person name="Ye J."/>
            <person name="Liu K."/>
            <person name="Liu H."/>
            <person name="Wang J."/>
            <person name="Guo H."/>
            <person name="Yu X."/>
            <person name="Yang Y."/>
            <person name="Du B."/>
            <person name="Ding Y."/>
        </authorList>
    </citation>
    <scope>NUCLEOTIDE SEQUENCE [LARGE SCALE GENOMIC DNA]</scope>
    <source>
        <strain evidence="9 10">DZQ7</strain>
    </source>
</reference>
<feature type="domain" description="Carrier" evidence="8">
    <location>
        <begin position="963"/>
        <end position="1037"/>
    </location>
</feature>
<dbReference type="SUPFAM" id="SSF47336">
    <property type="entry name" value="ACP-like"/>
    <property type="match status" value="1"/>
</dbReference>
<keyword evidence="3" id="KW-0596">Phosphopantetheine</keyword>
<dbReference type="Gene3D" id="3.40.50.980">
    <property type="match status" value="2"/>
</dbReference>
<dbReference type="Gene3D" id="1.10.1200.10">
    <property type="entry name" value="ACP-like"/>
    <property type="match status" value="1"/>
</dbReference>
<evidence type="ECO:0000256" key="4">
    <source>
        <dbReference type="ARBA" id="ARBA00022553"/>
    </source>
</evidence>
<evidence type="ECO:0000256" key="5">
    <source>
        <dbReference type="ARBA" id="ARBA00022598"/>
    </source>
</evidence>
<dbReference type="InterPro" id="IPR000873">
    <property type="entry name" value="AMP-dep_synth/lig_dom"/>
</dbReference>
<dbReference type="InterPro" id="IPR036736">
    <property type="entry name" value="ACP-like_sf"/>
</dbReference>
<dbReference type="Pfam" id="PF00668">
    <property type="entry name" value="Condensation"/>
    <property type="match status" value="2"/>
</dbReference>
<keyword evidence="6" id="KW-0045">Antibiotic biosynthesis</keyword>